<dbReference type="AlphaFoldDB" id="A0A644TSA6"/>
<dbReference type="EMBL" id="VSSQ01000049">
    <property type="protein sequence ID" value="MPL69755.1"/>
    <property type="molecule type" value="Genomic_DNA"/>
</dbReference>
<organism evidence="1">
    <name type="scientific">bioreactor metagenome</name>
    <dbReference type="NCBI Taxonomy" id="1076179"/>
    <lineage>
        <taxon>unclassified sequences</taxon>
        <taxon>metagenomes</taxon>
        <taxon>ecological metagenomes</taxon>
    </lineage>
</organism>
<proteinExistence type="predicted"/>
<comment type="caution">
    <text evidence="1">The sequence shown here is derived from an EMBL/GenBank/DDBJ whole genome shotgun (WGS) entry which is preliminary data.</text>
</comment>
<reference evidence="1" key="1">
    <citation type="submission" date="2019-08" db="EMBL/GenBank/DDBJ databases">
        <authorList>
            <person name="Kucharzyk K."/>
            <person name="Murdoch R.W."/>
            <person name="Higgins S."/>
            <person name="Loffler F."/>
        </authorList>
    </citation>
    <scope>NUCLEOTIDE SEQUENCE</scope>
</reference>
<sequence>MQAGTVNSGTKPMKQFLLISGMIALVLMGGCSKDKDDQPAGPGVKVIVEEIFKAGMAWDNEVRAARSSIPVNRDIEVYHYGVEGGYIHIIGGITGNITFDDNTSQMNGGFLLAELTETAIDYTFRSEDKIFTMNGAPHLSLSGNFTLMPGYTYASASTMSIGGAVRMTGPNDYDHTISVNISILIYADGSGGRASGMVDGQVVDFYFGG</sequence>
<accession>A0A644TSA6</accession>
<name>A0A644TSA6_9ZZZZ</name>
<protein>
    <submittedName>
        <fullName evidence="1">Uncharacterized protein</fullName>
    </submittedName>
</protein>
<gene>
    <name evidence="1" type="ORF">SDC9_15503</name>
</gene>
<evidence type="ECO:0000313" key="1">
    <source>
        <dbReference type="EMBL" id="MPL69755.1"/>
    </source>
</evidence>